<evidence type="ECO:0000256" key="2">
    <source>
        <dbReference type="SAM" id="Phobius"/>
    </source>
</evidence>
<feature type="region of interest" description="Disordered" evidence="1">
    <location>
        <begin position="52"/>
        <end position="219"/>
    </location>
</feature>
<organism evidence="3 4">
    <name type="scientific">Nesterenkonia lutea</name>
    <dbReference type="NCBI Taxonomy" id="272919"/>
    <lineage>
        <taxon>Bacteria</taxon>
        <taxon>Bacillati</taxon>
        <taxon>Actinomycetota</taxon>
        <taxon>Actinomycetes</taxon>
        <taxon>Micrococcales</taxon>
        <taxon>Micrococcaceae</taxon>
        <taxon>Nesterenkonia</taxon>
    </lineage>
</organism>
<evidence type="ECO:0000313" key="4">
    <source>
        <dbReference type="Proteomes" id="UP000643525"/>
    </source>
</evidence>
<gene>
    <name evidence="3" type="ORF">H4W27_001892</name>
</gene>
<comment type="caution">
    <text evidence="3">The sequence shown here is derived from an EMBL/GenBank/DDBJ whole genome shotgun (WGS) entry which is preliminary data.</text>
</comment>
<feature type="compositionally biased region" description="Low complexity" evidence="1">
    <location>
        <begin position="167"/>
        <end position="182"/>
    </location>
</feature>
<protein>
    <submittedName>
        <fullName evidence="3">Outer membrane biosynthesis protein TonB</fullName>
    </submittedName>
</protein>
<evidence type="ECO:0000313" key="3">
    <source>
        <dbReference type="EMBL" id="MBE1524774.1"/>
    </source>
</evidence>
<accession>A0ABR9JFR8</accession>
<feature type="compositionally biased region" description="Low complexity" evidence="1">
    <location>
        <begin position="302"/>
        <end position="321"/>
    </location>
</feature>
<feature type="compositionally biased region" description="Acidic residues" evidence="1">
    <location>
        <begin position="79"/>
        <end position="91"/>
    </location>
</feature>
<dbReference type="EMBL" id="JADBED010000001">
    <property type="protein sequence ID" value="MBE1524774.1"/>
    <property type="molecule type" value="Genomic_DNA"/>
</dbReference>
<proteinExistence type="predicted"/>
<feature type="compositionally biased region" description="Polar residues" evidence="1">
    <location>
        <begin position="67"/>
        <end position="77"/>
    </location>
</feature>
<feature type="compositionally biased region" description="Acidic residues" evidence="1">
    <location>
        <begin position="127"/>
        <end position="140"/>
    </location>
</feature>
<feature type="region of interest" description="Disordered" evidence="1">
    <location>
        <begin position="235"/>
        <end position="369"/>
    </location>
</feature>
<feature type="transmembrane region" description="Helical" evidence="2">
    <location>
        <begin position="371"/>
        <end position="392"/>
    </location>
</feature>
<dbReference type="RefSeq" id="WP_192595740.1">
    <property type="nucleotide sequence ID" value="NZ_BAAALJ010000003.1"/>
</dbReference>
<feature type="compositionally biased region" description="Low complexity" evidence="1">
    <location>
        <begin position="208"/>
        <end position="219"/>
    </location>
</feature>
<keyword evidence="2" id="KW-0812">Transmembrane</keyword>
<evidence type="ECO:0000256" key="1">
    <source>
        <dbReference type="SAM" id="MobiDB-lite"/>
    </source>
</evidence>
<keyword evidence="2" id="KW-0472">Membrane</keyword>
<dbReference type="Proteomes" id="UP000643525">
    <property type="component" value="Unassembled WGS sequence"/>
</dbReference>
<feature type="compositionally biased region" description="Acidic residues" evidence="1">
    <location>
        <begin position="98"/>
        <end position="118"/>
    </location>
</feature>
<keyword evidence="2" id="KW-1133">Transmembrane helix</keyword>
<keyword evidence="4" id="KW-1185">Reference proteome</keyword>
<name>A0ABR9JFR8_9MICC</name>
<feature type="compositionally biased region" description="Polar residues" evidence="1">
    <location>
        <begin position="287"/>
        <end position="298"/>
    </location>
</feature>
<sequence>MTIDIGGGVGAPPSITHEGHDWMKRGAQTAASWSGAALLSLTLVLAAVPAHADAATDEPSIPESSLAEPSTTGSAETTADPDDMQNQDDDSPSTGDETPTDPPEEPTEQPTDSEEPTETLEPTEPQEPTEEPAEPEEPTDEPSGTPSLEPTDPDDELSPSPSGDPEAPATGAPSQGPGQQPGQDEHYIRCGSVLVAPGQTETPRLDMSSGLTGLTTGSSLTGASIRIEGNVVYYQAPSPLPPGASQDDFSVSAVAPDGSPVSTRCYVGLQEGAGGGSSAQPPSPSPTRASQTEETPGSGSVAPTGSAAPTTSAAPTSSGTPQEFPEGTALPGIPGMPGYTLPELSSPASTDEGAPTAEPELAQTGPDAASVAASVSLAVLAIIAGAAAIALASRRARAAQ</sequence>
<reference evidence="3 4" key="1">
    <citation type="submission" date="2020-10" db="EMBL/GenBank/DDBJ databases">
        <title>Sequencing the genomes of 1000 actinobacteria strains.</title>
        <authorList>
            <person name="Klenk H.-P."/>
        </authorList>
    </citation>
    <scope>NUCLEOTIDE SEQUENCE [LARGE SCALE GENOMIC DNA]</scope>
    <source>
        <strain evidence="3 4">DSM 15666</strain>
    </source>
</reference>